<reference evidence="7" key="1">
    <citation type="submission" date="2018-05" db="EMBL/GenBank/DDBJ databases">
        <authorList>
            <person name="Lanie J.A."/>
            <person name="Ng W.-L."/>
            <person name="Kazmierczak K.M."/>
            <person name="Andrzejewski T.M."/>
            <person name="Davidsen T.M."/>
            <person name="Wayne K.J."/>
            <person name="Tettelin H."/>
            <person name="Glass J.I."/>
            <person name="Rusch D."/>
            <person name="Podicherti R."/>
            <person name="Tsui H.-C.T."/>
            <person name="Winkler M.E."/>
        </authorList>
    </citation>
    <scope>NUCLEOTIDE SEQUENCE</scope>
</reference>
<organism evidence="7">
    <name type="scientific">marine metagenome</name>
    <dbReference type="NCBI Taxonomy" id="408172"/>
    <lineage>
        <taxon>unclassified sequences</taxon>
        <taxon>metagenomes</taxon>
        <taxon>ecological metagenomes</taxon>
    </lineage>
</organism>
<dbReference type="GO" id="GO:0006874">
    <property type="term" value="P:intracellular calcium ion homeostasis"/>
    <property type="evidence" value="ECO:0007669"/>
    <property type="project" value="TreeGrafter"/>
</dbReference>
<dbReference type="InterPro" id="IPR004481">
    <property type="entry name" value="K/Na/Ca-exchanger"/>
</dbReference>
<dbReference type="GO" id="GO:0005262">
    <property type="term" value="F:calcium channel activity"/>
    <property type="evidence" value="ECO:0007669"/>
    <property type="project" value="TreeGrafter"/>
</dbReference>
<feature type="transmembrane region" description="Helical" evidence="5">
    <location>
        <begin position="71"/>
        <end position="89"/>
    </location>
</feature>
<feature type="transmembrane region" description="Helical" evidence="5">
    <location>
        <begin position="211"/>
        <end position="235"/>
    </location>
</feature>
<feature type="transmembrane region" description="Helical" evidence="5">
    <location>
        <begin position="124"/>
        <end position="142"/>
    </location>
</feature>
<sequence>MDLALFLGGLVLLLAGAELLVRGAGQVARSFGVSSLVIGLTVVAWGTGSPELAIGLTADFTNHPSLNVGNVVGSNIANILLVLGFAALFNPLRVPRRLVRLDVPLMIGVSILTLLVSIDGRIGKVDGLVFVSALLVYTIWTIRAARSVQRAMVEERAREVVGEPSQGDSAQSRLVVCGVMITGAMALVVLGSAWFVRGASYLARDLGLSELVIGLTIVAIGTSLPELATSAVAAAKGERDIAVGNAIGSNIFNLLAVLGICAVVTPGGIEVPDAALNLDMPIMIAVAIASLLVLSTGHIMTRWNGALFLGLYAAYIAYIVLKATQHTVFSSFNTIVTMFVLPLVALTLVAIAYQSWRKR</sequence>
<evidence type="ECO:0000256" key="1">
    <source>
        <dbReference type="ARBA" id="ARBA00004141"/>
    </source>
</evidence>
<dbReference type="Gene3D" id="1.20.1420.30">
    <property type="entry name" value="NCX, central ion-binding region"/>
    <property type="match status" value="1"/>
</dbReference>
<dbReference type="InterPro" id="IPR044880">
    <property type="entry name" value="NCX_ion-bd_dom_sf"/>
</dbReference>
<feature type="transmembrane region" description="Helical" evidence="5">
    <location>
        <begin position="306"/>
        <end position="323"/>
    </location>
</feature>
<dbReference type="GO" id="GO:0008273">
    <property type="term" value="F:calcium, potassium:sodium antiporter activity"/>
    <property type="evidence" value="ECO:0007669"/>
    <property type="project" value="TreeGrafter"/>
</dbReference>
<feature type="domain" description="Sodium/calcium exchanger membrane region" evidence="6">
    <location>
        <begin position="179"/>
        <end position="320"/>
    </location>
</feature>
<dbReference type="NCBIfam" id="TIGR00367">
    <property type="entry name" value="calcium/sodium antiporter"/>
    <property type="match status" value="1"/>
</dbReference>
<dbReference type="InterPro" id="IPR004837">
    <property type="entry name" value="NaCa_Exmemb"/>
</dbReference>
<feature type="transmembrane region" description="Helical" evidence="5">
    <location>
        <begin position="174"/>
        <end position="196"/>
    </location>
</feature>
<dbReference type="EMBL" id="UINC01002845">
    <property type="protein sequence ID" value="SVA00861.1"/>
    <property type="molecule type" value="Genomic_DNA"/>
</dbReference>
<feature type="domain" description="Sodium/calcium exchanger membrane region" evidence="6">
    <location>
        <begin position="3"/>
        <end position="142"/>
    </location>
</feature>
<dbReference type="GO" id="GO:0005886">
    <property type="term" value="C:plasma membrane"/>
    <property type="evidence" value="ECO:0007669"/>
    <property type="project" value="TreeGrafter"/>
</dbReference>
<dbReference type="PANTHER" id="PTHR10846:SF8">
    <property type="entry name" value="INNER MEMBRANE PROTEIN YRBG"/>
    <property type="match status" value="1"/>
</dbReference>
<dbReference type="PANTHER" id="PTHR10846">
    <property type="entry name" value="SODIUM/POTASSIUM/CALCIUM EXCHANGER"/>
    <property type="match status" value="1"/>
</dbReference>
<evidence type="ECO:0000256" key="2">
    <source>
        <dbReference type="ARBA" id="ARBA00022692"/>
    </source>
</evidence>
<accession>A0A381SC32</accession>
<feature type="transmembrane region" description="Helical" evidence="5">
    <location>
        <begin position="101"/>
        <end position="118"/>
    </location>
</feature>
<dbReference type="Pfam" id="PF01699">
    <property type="entry name" value="Na_Ca_ex"/>
    <property type="match status" value="2"/>
</dbReference>
<keyword evidence="2 5" id="KW-0812">Transmembrane</keyword>
<keyword evidence="4 5" id="KW-0472">Membrane</keyword>
<name>A0A381SC32_9ZZZZ</name>
<feature type="transmembrane region" description="Helical" evidence="5">
    <location>
        <begin position="335"/>
        <end position="353"/>
    </location>
</feature>
<evidence type="ECO:0000259" key="6">
    <source>
        <dbReference type="Pfam" id="PF01699"/>
    </source>
</evidence>
<proteinExistence type="predicted"/>
<feature type="transmembrane region" description="Helical" evidence="5">
    <location>
        <begin position="247"/>
        <end position="269"/>
    </location>
</feature>
<evidence type="ECO:0000313" key="7">
    <source>
        <dbReference type="EMBL" id="SVA00861.1"/>
    </source>
</evidence>
<keyword evidence="3 5" id="KW-1133">Transmembrane helix</keyword>
<dbReference type="Gene3D" id="6.10.280.80">
    <property type="entry name" value="NCX, peripheral helical region"/>
    <property type="match status" value="1"/>
</dbReference>
<gene>
    <name evidence="7" type="ORF">METZ01_LOCUS53715</name>
</gene>
<feature type="transmembrane region" description="Helical" evidence="5">
    <location>
        <begin position="275"/>
        <end position="294"/>
    </location>
</feature>
<dbReference type="AlphaFoldDB" id="A0A381SC32"/>
<evidence type="ECO:0000256" key="4">
    <source>
        <dbReference type="ARBA" id="ARBA00023136"/>
    </source>
</evidence>
<evidence type="ECO:0000256" key="5">
    <source>
        <dbReference type="SAM" id="Phobius"/>
    </source>
</evidence>
<comment type="subcellular location">
    <subcellularLocation>
        <location evidence="1">Membrane</location>
        <topology evidence="1">Multi-pass membrane protein</topology>
    </subcellularLocation>
</comment>
<protein>
    <recommendedName>
        <fullName evidence="6">Sodium/calcium exchanger membrane region domain-containing protein</fullName>
    </recommendedName>
</protein>
<evidence type="ECO:0000256" key="3">
    <source>
        <dbReference type="ARBA" id="ARBA00022989"/>
    </source>
</evidence>